<evidence type="ECO:0000313" key="4">
    <source>
        <dbReference type="Proteomes" id="UP000667349"/>
    </source>
</evidence>
<dbReference type="InterPro" id="IPR041426">
    <property type="entry name" value="Mos1_HTH"/>
</dbReference>
<dbReference type="InterPro" id="IPR036397">
    <property type="entry name" value="RNaseH_sf"/>
</dbReference>
<keyword evidence="4" id="KW-1185">Reference proteome</keyword>
<dbReference type="Gene3D" id="1.10.10.1450">
    <property type="match status" value="1"/>
</dbReference>
<dbReference type="EMBL" id="JAANHZ010000815">
    <property type="protein sequence ID" value="KAG5306597.1"/>
    <property type="molecule type" value="Genomic_DNA"/>
</dbReference>
<dbReference type="Gene3D" id="3.30.420.10">
    <property type="entry name" value="Ribonuclease H-like superfamily/Ribonuclease H"/>
    <property type="match status" value="1"/>
</dbReference>
<feature type="non-terminal residue" evidence="3">
    <location>
        <position position="1"/>
    </location>
</feature>
<dbReference type="Proteomes" id="UP000667349">
    <property type="component" value="Unassembled WGS sequence"/>
</dbReference>
<evidence type="ECO:0000259" key="2">
    <source>
        <dbReference type="Pfam" id="PF17906"/>
    </source>
</evidence>
<protein>
    <submittedName>
        <fullName evidence="3">MOS1T transposase</fullName>
    </submittedName>
</protein>
<feature type="non-terminal residue" evidence="3">
    <location>
        <position position="206"/>
    </location>
</feature>
<name>A0A836EJG3_9HYME</name>
<dbReference type="Pfam" id="PF17906">
    <property type="entry name" value="HTH_48"/>
    <property type="match status" value="1"/>
</dbReference>
<evidence type="ECO:0000256" key="1">
    <source>
        <dbReference type="SAM" id="MobiDB-lite"/>
    </source>
</evidence>
<feature type="domain" description="Mos1 transposase HTH" evidence="2">
    <location>
        <begin position="9"/>
        <end position="48"/>
    </location>
</feature>
<dbReference type="InterPro" id="IPR052709">
    <property type="entry name" value="Transposase-MT_Hybrid"/>
</dbReference>
<evidence type="ECO:0000313" key="3">
    <source>
        <dbReference type="EMBL" id="KAG5306597.1"/>
    </source>
</evidence>
<dbReference type="PANTHER" id="PTHR46060:SF3">
    <property type="entry name" value="PROTEIN GVQW3"/>
    <property type="match status" value="1"/>
</dbReference>
<gene>
    <name evidence="3" type="ORF">G6Z75_0001078</name>
</gene>
<proteinExistence type="predicted"/>
<reference evidence="3" key="1">
    <citation type="submission" date="2020-02" db="EMBL/GenBank/DDBJ databases">
        <title>Relaxed selection underlies rapid genomic changes in the transitions from sociality to social parasitism in ants.</title>
        <authorList>
            <person name="Bi X."/>
        </authorList>
    </citation>
    <scope>NUCLEOTIDE SEQUENCE</scope>
    <source>
        <strain evidence="3">BGI-DK2013a</strain>
        <tissue evidence="3">Whole body</tissue>
    </source>
</reference>
<organism evidence="3 4">
    <name type="scientific">Acromyrmex insinuator</name>
    <dbReference type="NCBI Taxonomy" id="230686"/>
    <lineage>
        <taxon>Eukaryota</taxon>
        <taxon>Metazoa</taxon>
        <taxon>Ecdysozoa</taxon>
        <taxon>Arthropoda</taxon>
        <taxon>Hexapoda</taxon>
        <taxon>Insecta</taxon>
        <taxon>Pterygota</taxon>
        <taxon>Neoptera</taxon>
        <taxon>Endopterygota</taxon>
        <taxon>Hymenoptera</taxon>
        <taxon>Apocrita</taxon>
        <taxon>Aculeata</taxon>
        <taxon>Formicoidea</taxon>
        <taxon>Formicidae</taxon>
        <taxon>Myrmicinae</taxon>
        <taxon>Acromyrmex</taxon>
    </lineage>
</organism>
<feature type="region of interest" description="Disordered" evidence="1">
    <location>
        <begin position="57"/>
        <end position="76"/>
    </location>
</feature>
<comment type="caution">
    <text evidence="3">The sequence shown here is derived from an EMBL/GenBank/DDBJ whole genome shotgun (WGS) entry which is preliminary data.</text>
</comment>
<dbReference type="GO" id="GO:0003676">
    <property type="term" value="F:nucleic acid binding"/>
    <property type="evidence" value="ECO:0007669"/>
    <property type="project" value="InterPro"/>
</dbReference>
<dbReference type="AlphaFoldDB" id="A0A836EJG3"/>
<sequence length="206" mass="23892">MISVTIEQRIVVKFHVKLGKTATETYNLLKEVYGHECLSRARVFEWFKEKCFQDGREDVEDDSLPGRPSTSKTDDNIETIGNLVRSDRRLSIRAGIDKECVWQIVERQVMGSPLSVKRFLAKYSIPVLDHPPYSPDLAPCDFYLFPKVKSALKGTRFESIEAVKEKAARVLKELTEEDFQHCFKQWKIRMERCRDRGGVYIEGDNK</sequence>
<accession>A0A836EJG3</accession>
<dbReference type="PANTHER" id="PTHR46060">
    <property type="entry name" value="MARINER MOS1 TRANSPOSASE-LIKE PROTEIN"/>
    <property type="match status" value="1"/>
</dbReference>